<evidence type="ECO:0000256" key="2">
    <source>
        <dbReference type="ARBA" id="ARBA00007424"/>
    </source>
</evidence>
<dbReference type="InterPro" id="IPR002180">
    <property type="entry name" value="LS/RS"/>
</dbReference>
<evidence type="ECO:0000256" key="3">
    <source>
        <dbReference type="ARBA" id="ARBA00012664"/>
    </source>
</evidence>
<evidence type="ECO:0000256" key="6">
    <source>
        <dbReference type="ARBA" id="ARBA00048785"/>
    </source>
</evidence>
<dbReference type="PANTHER" id="PTHR21058">
    <property type="entry name" value="6,7-DIMETHYL-8-RIBITYLLUMAZINE SYNTHASE DMRL SYNTHASE LUMAZINE SYNTHASE"/>
    <property type="match status" value="1"/>
</dbReference>
<dbReference type="InterPro" id="IPR034964">
    <property type="entry name" value="LS"/>
</dbReference>
<reference evidence="8 9" key="1">
    <citation type="journal article" date="2018" name="Mol. Biol. Evol.">
        <title>Analysis of the draft genome of the red seaweed Gracilariopsis chorda provides insights into genome size evolution in Rhodophyta.</title>
        <authorList>
            <person name="Lee J."/>
            <person name="Yang E.C."/>
            <person name="Graf L."/>
            <person name="Yang J.H."/>
            <person name="Qiu H."/>
            <person name="Zel Zion U."/>
            <person name="Chan C.X."/>
            <person name="Stephens T.G."/>
            <person name="Weber A.P.M."/>
            <person name="Boo G.H."/>
            <person name="Boo S.M."/>
            <person name="Kim K.M."/>
            <person name="Shin Y."/>
            <person name="Jung M."/>
            <person name="Lee S.J."/>
            <person name="Yim H.S."/>
            <person name="Lee J.H."/>
            <person name="Bhattacharya D."/>
            <person name="Yoon H.S."/>
        </authorList>
    </citation>
    <scope>NUCLEOTIDE SEQUENCE [LARGE SCALE GENOMIC DNA]</scope>
    <source>
        <strain evidence="8 9">SKKU-2015</strain>
        <tissue evidence="8">Whole body</tissue>
    </source>
</reference>
<accession>A0A2V3ISX5</accession>
<dbReference type="GO" id="GO:0009349">
    <property type="term" value="C:riboflavin synthase complex"/>
    <property type="evidence" value="ECO:0007669"/>
    <property type="project" value="UniProtKB-UniRule"/>
</dbReference>
<evidence type="ECO:0000256" key="1">
    <source>
        <dbReference type="ARBA" id="ARBA00004917"/>
    </source>
</evidence>
<gene>
    <name evidence="8" type="ORF">BWQ96_04994</name>
</gene>
<organism evidence="8 9">
    <name type="scientific">Gracilariopsis chorda</name>
    <dbReference type="NCBI Taxonomy" id="448386"/>
    <lineage>
        <taxon>Eukaryota</taxon>
        <taxon>Rhodophyta</taxon>
        <taxon>Florideophyceae</taxon>
        <taxon>Rhodymeniophycidae</taxon>
        <taxon>Gracilariales</taxon>
        <taxon>Gracilariaceae</taxon>
        <taxon>Gracilariopsis</taxon>
    </lineage>
</organism>
<keyword evidence="5 7" id="KW-0808">Transferase</keyword>
<dbReference type="GO" id="GO:0000906">
    <property type="term" value="F:6,7-dimethyl-8-ribityllumazine synthase activity"/>
    <property type="evidence" value="ECO:0007669"/>
    <property type="project" value="UniProtKB-EC"/>
</dbReference>
<dbReference type="AlphaFoldDB" id="A0A2V3ISX5"/>
<protein>
    <recommendedName>
        <fullName evidence="3 7">6,7-dimethyl-8-ribityllumazine synthase</fullName>
        <shortName evidence="7">DMRL synthase</shortName>
        <ecNumber evidence="3 7">2.5.1.78</ecNumber>
    </recommendedName>
</protein>
<evidence type="ECO:0000256" key="4">
    <source>
        <dbReference type="ARBA" id="ARBA00022619"/>
    </source>
</evidence>
<comment type="caution">
    <text evidence="8">The sequence shown here is derived from an EMBL/GenBank/DDBJ whole genome shotgun (WGS) entry which is preliminary data.</text>
</comment>
<dbReference type="NCBIfam" id="TIGR00114">
    <property type="entry name" value="lumazine-synth"/>
    <property type="match status" value="1"/>
</dbReference>
<keyword evidence="9" id="KW-1185">Reference proteome</keyword>
<keyword evidence="4 7" id="KW-0686">Riboflavin biosynthesis</keyword>
<dbReference type="Pfam" id="PF00885">
    <property type="entry name" value="DMRL_synthase"/>
    <property type="match status" value="1"/>
</dbReference>
<dbReference type="HAMAP" id="MF_00178">
    <property type="entry name" value="Lumazine_synth"/>
    <property type="match status" value="1"/>
</dbReference>
<dbReference type="GO" id="GO:0009231">
    <property type="term" value="P:riboflavin biosynthetic process"/>
    <property type="evidence" value="ECO:0007669"/>
    <property type="project" value="UniProtKB-UniPathway"/>
</dbReference>
<evidence type="ECO:0000256" key="7">
    <source>
        <dbReference type="RuleBase" id="RU003795"/>
    </source>
</evidence>
<comment type="function">
    <text evidence="7">Catalyzes the formation of 6,7-dimethyl-8-ribityllumazine by condensation of 5-amino-6-(D-ribitylamino)uracil with 3,4-dihydroxy-2-butanone 4-phosphate. This is the penultimate step in the biosynthesis of riboflavin.</text>
</comment>
<comment type="pathway">
    <text evidence="1 7">Cofactor biosynthesis; riboflavin biosynthesis; riboflavin from 2-hydroxy-3-oxobutyl phosphate and 5-amino-6-(D-ribitylamino)uracil: step 1/2.</text>
</comment>
<sequence length="167" mass="18345">MGLEFANRKNDEQLRIGIVSTRWNEQYVQAMLSQTLETLSEQGIAKEDIVRMQVAGAYEVPMAARFMAASQKVDAVICLGILIKGETDHYEYIASAVSGGLMDLQLTLQIPMVFGVLCCRTEQQVQDRTTGDKAHASDYAKTAIEMAQLRKSQIGGMSGGKKSVGFF</sequence>
<dbReference type="SUPFAM" id="SSF52121">
    <property type="entry name" value="Lumazine synthase"/>
    <property type="match status" value="1"/>
</dbReference>
<dbReference type="InterPro" id="IPR036467">
    <property type="entry name" value="LS/RS_sf"/>
</dbReference>
<comment type="catalytic activity">
    <reaction evidence="6 7">
        <text>(2S)-2-hydroxy-3-oxobutyl phosphate + 5-amino-6-(D-ribitylamino)uracil = 6,7-dimethyl-8-(1-D-ribityl)lumazine + phosphate + 2 H2O + H(+)</text>
        <dbReference type="Rhea" id="RHEA:26152"/>
        <dbReference type="ChEBI" id="CHEBI:15377"/>
        <dbReference type="ChEBI" id="CHEBI:15378"/>
        <dbReference type="ChEBI" id="CHEBI:15934"/>
        <dbReference type="ChEBI" id="CHEBI:43474"/>
        <dbReference type="ChEBI" id="CHEBI:58201"/>
        <dbReference type="ChEBI" id="CHEBI:58830"/>
        <dbReference type="EC" id="2.5.1.78"/>
    </reaction>
</comment>
<name>A0A2V3ISX5_9FLOR</name>
<dbReference type="STRING" id="448386.A0A2V3ISX5"/>
<comment type="similarity">
    <text evidence="2 7">Belongs to the DMRL synthase family.</text>
</comment>
<dbReference type="Gene3D" id="3.40.50.960">
    <property type="entry name" value="Lumazine/riboflavin synthase"/>
    <property type="match status" value="1"/>
</dbReference>
<dbReference type="Proteomes" id="UP000247409">
    <property type="component" value="Unassembled WGS sequence"/>
</dbReference>
<evidence type="ECO:0000256" key="5">
    <source>
        <dbReference type="ARBA" id="ARBA00022679"/>
    </source>
</evidence>
<evidence type="ECO:0000313" key="8">
    <source>
        <dbReference type="EMBL" id="PXF45228.1"/>
    </source>
</evidence>
<dbReference type="EMBL" id="NBIV01000066">
    <property type="protein sequence ID" value="PXF45228.1"/>
    <property type="molecule type" value="Genomic_DNA"/>
</dbReference>
<proteinExistence type="inferred from homology"/>
<dbReference type="UniPathway" id="UPA00275">
    <property type="reaction ID" value="UER00404"/>
</dbReference>
<dbReference type="CDD" id="cd09209">
    <property type="entry name" value="Lumazine_synthase-I"/>
    <property type="match status" value="1"/>
</dbReference>
<dbReference type="PANTHER" id="PTHR21058:SF0">
    <property type="entry name" value="6,7-DIMETHYL-8-RIBITYLLUMAZINE SYNTHASE"/>
    <property type="match status" value="1"/>
</dbReference>
<dbReference type="EC" id="2.5.1.78" evidence="3 7"/>
<evidence type="ECO:0000313" key="9">
    <source>
        <dbReference type="Proteomes" id="UP000247409"/>
    </source>
</evidence>
<dbReference type="OrthoDB" id="2965at2759"/>